<dbReference type="InterPro" id="IPR005654">
    <property type="entry name" value="ATPase_AFG1-like"/>
</dbReference>
<evidence type="ECO:0000256" key="1">
    <source>
        <dbReference type="ARBA" id="ARBA00022741"/>
    </source>
</evidence>
<dbReference type="Pfam" id="PF03969">
    <property type="entry name" value="AFG1_ATPase"/>
    <property type="match status" value="1"/>
</dbReference>
<dbReference type="Gene3D" id="3.40.50.300">
    <property type="entry name" value="P-loop containing nucleotide triphosphate hydrolases"/>
    <property type="match status" value="1"/>
</dbReference>
<dbReference type="GO" id="GO:0005737">
    <property type="term" value="C:cytoplasm"/>
    <property type="evidence" value="ECO:0007669"/>
    <property type="project" value="TreeGrafter"/>
</dbReference>
<reference evidence="4" key="1">
    <citation type="submission" date="2015-02" db="EMBL/GenBank/DDBJ databases">
        <authorList>
            <person name="Chooi Y.-H."/>
        </authorList>
    </citation>
    <scope>NUCLEOTIDE SEQUENCE [LARGE SCALE GENOMIC DNA]</scope>
    <source>
        <strain evidence="4">strain Y</strain>
    </source>
</reference>
<dbReference type="PANTHER" id="PTHR12169:SF6">
    <property type="entry name" value="AFG1-LIKE ATPASE"/>
    <property type="match status" value="1"/>
</dbReference>
<dbReference type="KEGG" id="fil:BN1229_v1_1118"/>
<dbReference type="PANTHER" id="PTHR12169">
    <property type="entry name" value="ATPASE N2B"/>
    <property type="match status" value="1"/>
</dbReference>
<keyword evidence="1" id="KW-0547">Nucleotide-binding</keyword>
<accession>A0A0D6JCC6</accession>
<name>A0A0D6JCC6_9HYPH</name>
<proteinExistence type="predicted"/>
<evidence type="ECO:0000313" key="4">
    <source>
        <dbReference type="Proteomes" id="UP000033187"/>
    </source>
</evidence>
<dbReference type="KEGG" id="fiy:BN1229_v1_1118"/>
<dbReference type="InterPro" id="IPR027417">
    <property type="entry name" value="P-loop_NTPase"/>
</dbReference>
<evidence type="ECO:0000313" key="3">
    <source>
        <dbReference type="EMBL" id="CPR17135.1"/>
    </source>
</evidence>
<keyword evidence="2" id="KW-0067">ATP-binding</keyword>
<protein>
    <submittedName>
        <fullName evidence="3">AFG1-family ATPase</fullName>
    </submittedName>
</protein>
<dbReference type="NCBIfam" id="NF040713">
    <property type="entry name" value="ZapE"/>
    <property type="match status" value="1"/>
</dbReference>
<gene>
    <name evidence="3" type="ORF">YBN1229_v1_1118</name>
</gene>
<dbReference type="EMBL" id="LN829119">
    <property type="protein sequence ID" value="CPR17135.1"/>
    <property type="molecule type" value="Genomic_DNA"/>
</dbReference>
<dbReference type="GO" id="GO:0005524">
    <property type="term" value="F:ATP binding"/>
    <property type="evidence" value="ECO:0007669"/>
    <property type="project" value="UniProtKB-KW"/>
</dbReference>
<organism evidence="3 4">
    <name type="scientific">Candidatus Filomicrobium marinum</name>
    <dbReference type="NCBI Taxonomy" id="1608628"/>
    <lineage>
        <taxon>Bacteria</taxon>
        <taxon>Pseudomonadati</taxon>
        <taxon>Pseudomonadota</taxon>
        <taxon>Alphaproteobacteria</taxon>
        <taxon>Hyphomicrobiales</taxon>
        <taxon>Hyphomicrobiaceae</taxon>
        <taxon>Filomicrobium</taxon>
    </lineage>
</organism>
<dbReference type="GO" id="GO:0016887">
    <property type="term" value="F:ATP hydrolysis activity"/>
    <property type="evidence" value="ECO:0007669"/>
    <property type="project" value="InterPro"/>
</dbReference>
<evidence type="ECO:0000256" key="2">
    <source>
        <dbReference type="ARBA" id="ARBA00022840"/>
    </source>
</evidence>
<keyword evidence="4" id="KW-1185">Reference proteome</keyword>
<dbReference type="AlphaFoldDB" id="A0A0D6JCC6"/>
<dbReference type="SUPFAM" id="SSF52540">
    <property type="entry name" value="P-loop containing nucleoside triphosphate hydrolases"/>
    <property type="match status" value="1"/>
</dbReference>
<sequence length="381" mass="42529">MTALPKHSGPVLRAYLQRITNNEIEADPAQQEAVVRLDELARALSLYRARRRGVLSWLNLGRSSAPQVPKGLYIHGGVGRGKTMLMDLFFENVEFAPKTRLHFHEFMAETHEQIQAARKDEPGDPIPLAASRIADRAGLLCFDELHVTDITDAMILGRLFRVLFARNVVVVATSNAAPANLYKDGLNRALFLPFIDLIEDHMSVHVLDAQKDFRLAKLAGRQLYFSPADEVARAELDALWMRLTGVANPSSQGIEVKGRTIEVPAAAMGVARFSFADLCARPLGALDYLQIAHAFHTLIIEDIPILTPDKRNEARRFINLIDALYDNKVGLISSAAAEPDALYPHGDGADLFERTVSRLMEMRTEQYLETRNRRAENVRAL</sequence>
<dbReference type="OrthoDB" id="9774491at2"/>
<dbReference type="Proteomes" id="UP000033187">
    <property type="component" value="Chromosome 1"/>
</dbReference>
<dbReference type="RefSeq" id="WP_052743717.1">
    <property type="nucleotide sequence ID" value="NZ_LN829118.1"/>
</dbReference>